<dbReference type="Pfam" id="PF03372">
    <property type="entry name" value="Exo_endo_phos"/>
    <property type="match status" value="1"/>
</dbReference>
<evidence type="ECO:0000259" key="1">
    <source>
        <dbReference type="Pfam" id="PF03372"/>
    </source>
</evidence>
<dbReference type="PATRIC" id="fig|1391654.3.peg.7350"/>
<dbReference type="STRING" id="1391654.AKJ09_07236"/>
<dbReference type="Proteomes" id="UP000064967">
    <property type="component" value="Chromosome"/>
</dbReference>
<name>A0A0K1Q4B0_9BACT</name>
<evidence type="ECO:0000313" key="2">
    <source>
        <dbReference type="EMBL" id="AKV00573.1"/>
    </source>
</evidence>
<gene>
    <name evidence="2" type="ORF">AKJ09_07236</name>
</gene>
<dbReference type="RefSeq" id="WP_146651841.1">
    <property type="nucleotide sequence ID" value="NZ_CP012333.1"/>
</dbReference>
<feature type="domain" description="Endonuclease/exonuclease/phosphatase" evidence="1">
    <location>
        <begin position="6"/>
        <end position="292"/>
    </location>
</feature>
<dbReference type="PANTHER" id="PTHR42834:SF1">
    <property type="entry name" value="ENDONUCLEASE_EXONUCLEASE_PHOSPHATASE FAMILY PROTEIN (AFU_ORTHOLOGUE AFUA_3G09210)"/>
    <property type="match status" value="1"/>
</dbReference>
<protein>
    <recommendedName>
        <fullName evidence="1">Endonuclease/exonuclease/phosphatase domain-containing protein</fullName>
    </recommendedName>
</protein>
<dbReference type="InterPro" id="IPR036691">
    <property type="entry name" value="Endo/exonu/phosph_ase_sf"/>
</dbReference>
<keyword evidence="3" id="KW-1185">Reference proteome</keyword>
<dbReference type="InterPro" id="IPR005135">
    <property type="entry name" value="Endo/exonuclease/phosphatase"/>
</dbReference>
<dbReference type="SUPFAM" id="SSF56219">
    <property type="entry name" value="DNase I-like"/>
    <property type="match status" value="1"/>
</dbReference>
<dbReference type="KEGG" id="llu:AKJ09_07236"/>
<sequence length="318" mass="35526">MRVRIATFNLENFDMPHGHGIPLEARVAVLRPQLLRLRADILCLQEVSAHVPHHGVHELQALERLLEETPYAGFERRTTRGRSGGPNDKHNLVVLSRLPIRAFEQHWHDLVAPPVITIATSPSPHDVRVVWDRPFLEVRVELPGGESLWVFDAHLRAPLAAPIEAQKLAATSWRTTEGWSEGYFLASIKRSGQALELRRRIDAVFDDDLRANVLVAGDLNADASSSAVRILRADVEDTGNPDLAPRALEALEERVPTEKRYSVLHHGRGQMLDHLLASQSLARRHVATDILNADLDDEFFTPHPVGSLHAPVVVELEV</sequence>
<dbReference type="AlphaFoldDB" id="A0A0K1Q4B0"/>
<dbReference type="PANTHER" id="PTHR42834">
    <property type="entry name" value="ENDONUCLEASE/EXONUCLEASE/PHOSPHATASE FAMILY PROTEIN (AFU_ORTHOLOGUE AFUA_3G09210)"/>
    <property type="match status" value="1"/>
</dbReference>
<reference evidence="2 3" key="1">
    <citation type="submission" date="2015-08" db="EMBL/GenBank/DDBJ databases">
        <authorList>
            <person name="Babu N.S."/>
            <person name="Beckwith C.J."/>
            <person name="Beseler K.G."/>
            <person name="Brison A."/>
            <person name="Carone J.V."/>
            <person name="Caskin T.P."/>
            <person name="Diamond M."/>
            <person name="Durham M.E."/>
            <person name="Foxe J.M."/>
            <person name="Go M."/>
            <person name="Henderson B.A."/>
            <person name="Jones I.B."/>
            <person name="McGettigan J.A."/>
            <person name="Micheletti S.J."/>
            <person name="Nasrallah M.E."/>
            <person name="Ortiz D."/>
            <person name="Piller C.R."/>
            <person name="Privatt S.R."/>
            <person name="Schneider S.L."/>
            <person name="Sharp S."/>
            <person name="Smith T.C."/>
            <person name="Stanton J.D."/>
            <person name="Ullery H.E."/>
            <person name="Wilson R.J."/>
            <person name="Serrano M.G."/>
            <person name="Buck G."/>
            <person name="Lee V."/>
            <person name="Wang Y."/>
            <person name="Carvalho R."/>
            <person name="Voegtly L."/>
            <person name="Shi R."/>
            <person name="Duckworth R."/>
            <person name="Johnson A."/>
            <person name="Loviza R."/>
            <person name="Walstead R."/>
            <person name="Shah Z."/>
            <person name="Kiflezghi M."/>
            <person name="Wade K."/>
            <person name="Ball S.L."/>
            <person name="Bradley K.W."/>
            <person name="Asai D.J."/>
            <person name="Bowman C.A."/>
            <person name="Russell D.A."/>
            <person name="Pope W.H."/>
            <person name="Jacobs-Sera D."/>
            <person name="Hendrix R.W."/>
            <person name="Hatfull G.F."/>
        </authorList>
    </citation>
    <scope>NUCLEOTIDE SEQUENCE [LARGE SCALE GENOMIC DNA]</scope>
    <source>
        <strain evidence="2 3">DSM 27648</strain>
    </source>
</reference>
<dbReference type="OrthoDB" id="833328at2"/>
<evidence type="ECO:0000313" key="3">
    <source>
        <dbReference type="Proteomes" id="UP000064967"/>
    </source>
</evidence>
<dbReference type="Gene3D" id="3.60.10.10">
    <property type="entry name" value="Endonuclease/exonuclease/phosphatase"/>
    <property type="match status" value="1"/>
</dbReference>
<accession>A0A0K1Q4B0</accession>
<dbReference type="GO" id="GO:0003824">
    <property type="term" value="F:catalytic activity"/>
    <property type="evidence" value="ECO:0007669"/>
    <property type="project" value="InterPro"/>
</dbReference>
<proteinExistence type="predicted"/>
<dbReference type="EMBL" id="CP012333">
    <property type="protein sequence ID" value="AKV00573.1"/>
    <property type="molecule type" value="Genomic_DNA"/>
</dbReference>
<organism evidence="2 3">
    <name type="scientific">Labilithrix luteola</name>
    <dbReference type="NCBI Taxonomy" id="1391654"/>
    <lineage>
        <taxon>Bacteria</taxon>
        <taxon>Pseudomonadati</taxon>
        <taxon>Myxococcota</taxon>
        <taxon>Polyangia</taxon>
        <taxon>Polyangiales</taxon>
        <taxon>Labilitrichaceae</taxon>
        <taxon>Labilithrix</taxon>
    </lineage>
</organism>